<gene>
    <name evidence="1" type="ORF">B5F24_15870</name>
</gene>
<dbReference type="AlphaFoldDB" id="A0A1Y4JH92"/>
<protein>
    <submittedName>
        <fullName evidence="1">Uncharacterized protein</fullName>
    </submittedName>
</protein>
<dbReference type="Proteomes" id="UP000196587">
    <property type="component" value="Unassembled WGS sequence"/>
</dbReference>
<evidence type="ECO:0000313" key="1">
    <source>
        <dbReference type="EMBL" id="OUP31875.1"/>
    </source>
</evidence>
<dbReference type="EMBL" id="NFKE01000017">
    <property type="protein sequence ID" value="OUP31875.1"/>
    <property type="molecule type" value="Genomic_DNA"/>
</dbReference>
<comment type="caution">
    <text evidence="1">The sequence shown here is derived from an EMBL/GenBank/DDBJ whole genome shotgun (WGS) entry which is preliminary data.</text>
</comment>
<reference evidence="2" key="1">
    <citation type="submission" date="2017-04" db="EMBL/GenBank/DDBJ databases">
        <title>Function of individual gut microbiota members based on whole genome sequencing of pure cultures obtained from chicken caecum.</title>
        <authorList>
            <person name="Medvecky M."/>
            <person name="Cejkova D."/>
            <person name="Polansky O."/>
            <person name="Karasova D."/>
            <person name="Kubasova T."/>
            <person name="Cizek A."/>
            <person name="Rychlik I."/>
        </authorList>
    </citation>
    <scope>NUCLEOTIDE SEQUENCE [LARGE SCALE GENOMIC DNA]</scope>
    <source>
        <strain evidence="2">An189</strain>
    </source>
</reference>
<evidence type="ECO:0000313" key="2">
    <source>
        <dbReference type="Proteomes" id="UP000196587"/>
    </source>
</evidence>
<organism evidence="1 2">
    <name type="scientific">Bacteroides clarus</name>
    <dbReference type="NCBI Taxonomy" id="626929"/>
    <lineage>
        <taxon>Bacteria</taxon>
        <taxon>Pseudomonadati</taxon>
        <taxon>Bacteroidota</taxon>
        <taxon>Bacteroidia</taxon>
        <taxon>Bacteroidales</taxon>
        <taxon>Bacteroidaceae</taxon>
        <taxon>Bacteroides</taxon>
    </lineage>
</organism>
<proteinExistence type="predicted"/>
<sequence>MTVKEFLILSEVASNAIELLERIRKLPKPDFISGVRLPDNLNDATIGQLMGLQSISSDIDCIMMPCHVLLGLSVEQIEACEVEDVLGFSSWVTKEVERITKLFETTSVTPTPEEKRAGVDQLSFGLFGLVDYYATRMGITDHEQVESVPWVRVYKCLDMDAEKIRYERRLRKIYQDNNK</sequence>
<name>A0A1Y4JH92_9BACE</name>
<accession>A0A1Y4JH92</accession>
<dbReference type="RefSeq" id="WP_087413528.1">
    <property type="nucleotide sequence ID" value="NZ_CATWVR010000004.1"/>
</dbReference>